<sequence>MAPQALLKLVPDWSEQPELWDTGLATGVDFHCSVMDQVLLECCPIQDSSAGLAVYGGEPRTDLWTNPDGEVQEVTVVTVLEPEAVASAAEFLSNAPYGAWIFANPQRMTAMVRELGFSTSWDEDWACRVAGDLQDLADFYRAAASAGDAMIKYLSC</sequence>
<accession>A0ABQ3QRP5</accession>
<dbReference type="EMBL" id="BNDY01000017">
    <property type="protein sequence ID" value="GHI39948.1"/>
    <property type="molecule type" value="Genomic_DNA"/>
</dbReference>
<name>A0ABQ3QRP5_9ACTN</name>
<dbReference type="InterPro" id="IPR035944">
    <property type="entry name" value="YfbM-like_sf"/>
</dbReference>
<evidence type="ECO:0000313" key="1">
    <source>
        <dbReference type="EMBL" id="GHI39948.1"/>
    </source>
</evidence>
<gene>
    <name evidence="1" type="ORF">Sviol_43560</name>
</gene>
<comment type="caution">
    <text evidence="1">The sequence shown here is derived from an EMBL/GenBank/DDBJ whole genome shotgun (WGS) entry which is preliminary data.</text>
</comment>
<evidence type="ECO:0000313" key="2">
    <source>
        <dbReference type="Proteomes" id="UP001050808"/>
    </source>
</evidence>
<protein>
    <recommendedName>
        <fullName evidence="3">DUF1877 family protein</fullName>
    </recommendedName>
</protein>
<proteinExistence type="predicted"/>
<evidence type="ECO:0008006" key="3">
    <source>
        <dbReference type="Google" id="ProtNLM"/>
    </source>
</evidence>
<organism evidence="1 2">
    <name type="scientific">Streptomyces violascens</name>
    <dbReference type="NCBI Taxonomy" id="67381"/>
    <lineage>
        <taxon>Bacteria</taxon>
        <taxon>Bacillati</taxon>
        <taxon>Actinomycetota</taxon>
        <taxon>Actinomycetes</taxon>
        <taxon>Kitasatosporales</taxon>
        <taxon>Streptomycetaceae</taxon>
        <taxon>Streptomyces</taxon>
    </lineage>
</organism>
<reference evidence="1" key="1">
    <citation type="submission" date="2024-05" db="EMBL/GenBank/DDBJ databases">
        <title>Whole genome shotgun sequence of Streptomyces violascens NBRC 12920.</title>
        <authorList>
            <person name="Komaki H."/>
            <person name="Tamura T."/>
        </authorList>
    </citation>
    <scope>NUCLEOTIDE SEQUENCE</scope>
    <source>
        <strain evidence="1">NBRC 12920</strain>
    </source>
</reference>
<dbReference type="Proteomes" id="UP001050808">
    <property type="component" value="Unassembled WGS sequence"/>
</dbReference>
<dbReference type="Gene3D" id="3.40.1760.10">
    <property type="entry name" value="YfbM-like super family"/>
    <property type="match status" value="1"/>
</dbReference>
<keyword evidence="2" id="KW-1185">Reference proteome</keyword>